<dbReference type="PATRIC" id="fig|225937.3.peg.1507"/>
<evidence type="ECO:0000313" key="2">
    <source>
        <dbReference type="Proteomes" id="UP000007077"/>
    </source>
</evidence>
<dbReference type="HOGENOM" id="CLU_3100545_0_0_6"/>
<reference evidence="2" key="2">
    <citation type="submission" date="2010-02" db="EMBL/GenBank/DDBJ databases">
        <title>Complete genome sequence of Marinobacter adhaerens type strain (HP15).</title>
        <authorList>
            <person name="Gaerdes A.A.M."/>
            <person name="Kaeppel E."/>
            <person name="Shezad A."/>
            <person name="Seebah S."/>
            <person name="Teeling H."/>
            <person name="Yarza P."/>
            <person name="Gloeckner F.O."/>
            <person name="Ullrich M.S."/>
        </authorList>
    </citation>
    <scope>NUCLEOTIDE SEQUENCE [LARGE SCALE GENOMIC DNA]</scope>
    <source>
        <strain evidence="2">DSM 23420 / HP15</strain>
    </source>
</reference>
<name>E4PL57_MARAH</name>
<dbReference type="Proteomes" id="UP000007077">
    <property type="component" value="Chromosome"/>
</dbReference>
<protein>
    <submittedName>
        <fullName evidence="1">Uncharacterized protein</fullName>
    </submittedName>
</protein>
<dbReference type="STRING" id="225937.HP15_1501"/>
<dbReference type="KEGG" id="mad:HP15_1501"/>
<reference evidence="1 2" key="1">
    <citation type="journal article" date="2010" name="Stand. Genomic Sci.">
        <title>Complete genome sequence of Marinobacter adhaerens type strain (HP15), a diatom-interacting marine microorganism.</title>
        <authorList>
            <person name="Gardes A."/>
            <person name="Kaeppel E."/>
            <person name="Shehzad A."/>
            <person name="Seebah S."/>
            <person name="Teeling H."/>
            <person name="Yarza P."/>
            <person name="Glockner F.O."/>
            <person name="Grossart H.P."/>
            <person name="Ullrich M.S."/>
        </authorList>
    </citation>
    <scope>NUCLEOTIDE SEQUENCE [LARGE SCALE GENOMIC DNA]</scope>
    <source>
        <strain evidence="2">DSM 23420 / HP15</strain>
    </source>
</reference>
<accession>E4PL57</accession>
<dbReference type="AlphaFoldDB" id="E4PL57"/>
<proteinExistence type="predicted"/>
<organism evidence="1 2">
    <name type="scientific">Marinobacter adhaerens (strain DSM 23420 / HP15)</name>
    <dbReference type="NCBI Taxonomy" id="225937"/>
    <lineage>
        <taxon>Bacteria</taxon>
        <taxon>Pseudomonadati</taxon>
        <taxon>Pseudomonadota</taxon>
        <taxon>Gammaproteobacteria</taxon>
        <taxon>Pseudomonadales</taxon>
        <taxon>Marinobacteraceae</taxon>
        <taxon>Marinobacter</taxon>
    </lineage>
</organism>
<dbReference type="EMBL" id="CP001978">
    <property type="protein sequence ID" value="ADP97265.1"/>
    <property type="molecule type" value="Genomic_DNA"/>
</dbReference>
<sequence length="51" mass="5624">MFPTIAAVSFECLANTGKIEGNVLWFSIYAYMRSDKYVDLDQYLAGGPGVT</sequence>
<gene>
    <name evidence="1" type="ordered locus">HP15_1501</name>
</gene>
<evidence type="ECO:0000313" key="1">
    <source>
        <dbReference type="EMBL" id="ADP97265.1"/>
    </source>
</evidence>